<comment type="caution">
    <text evidence="2">The sequence shown here is derived from an EMBL/GenBank/DDBJ whole genome shotgun (WGS) entry which is preliminary data.</text>
</comment>
<feature type="compositionally biased region" description="Gly residues" evidence="1">
    <location>
        <begin position="27"/>
        <end position="44"/>
    </location>
</feature>
<feature type="compositionally biased region" description="Basic and acidic residues" evidence="1">
    <location>
        <begin position="1"/>
        <end position="10"/>
    </location>
</feature>
<dbReference type="Proteomes" id="UP001558652">
    <property type="component" value="Unassembled WGS sequence"/>
</dbReference>
<feature type="compositionally biased region" description="Pro residues" evidence="1">
    <location>
        <begin position="47"/>
        <end position="111"/>
    </location>
</feature>
<sequence length="223" mass="23837">MFDSNKRSEVYEEVDEDGEDLDEQKSGIGGGYGQSNGLRGGYYPGAGPLPPPGVRPGGPLPPPGVGPLGPLPPPGGRPIGPLPPPGVRPIGPGPPQGVRPPGYYPRPPLGPGPDVDSLINDPTYFEKCTCQPAFNCKQPALIFGSCDVEKQYCCEKFGTPDVLVGPGGPVDPINRRPYPQGLQQEFHDWRSRLLDGRLAVKRVGSRLKTLRPHSLPPNLSRRT</sequence>
<evidence type="ECO:0000313" key="3">
    <source>
        <dbReference type="Proteomes" id="UP001558652"/>
    </source>
</evidence>
<evidence type="ECO:0000256" key="1">
    <source>
        <dbReference type="SAM" id="MobiDB-lite"/>
    </source>
</evidence>
<gene>
    <name evidence="2" type="ORF">AAG570_000118</name>
</gene>
<keyword evidence="3" id="KW-1185">Reference proteome</keyword>
<organism evidence="2 3">
    <name type="scientific">Ranatra chinensis</name>
    <dbReference type="NCBI Taxonomy" id="642074"/>
    <lineage>
        <taxon>Eukaryota</taxon>
        <taxon>Metazoa</taxon>
        <taxon>Ecdysozoa</taxon>
        <taxon>Arthropoda</taxon>
        <taxon>Hexapoda</taxon>
        <taxon>Insecta</taxon>
        <taxon>Pterygota</taxon>
        <taxon>Neoptera</taxon>
        <taxon>Paraneoptera</taxon>
        <taxon>Hemiptera</taxon>
        <taxon>Heteroptera</taxon>
        <taxon>Panheteroptera</taxon>
        <taxon>Nepomorpha</taxon>
        <taxon>Nepidae</taxon>
        <taxon>Ranatrinae</taxon>
        <taxon>Ranatra</taxon>
    </lineage>
</organism>
<protein>
    <submittedName>
        <fullName evidence="2">Uncharacterized protein</fullName>
    </submittedName>
</protein>
<proteinExistence type="predicted"/>
<feature type="region of interest" description="Disordered" evidence="1">
    <location>
        <begin position="1"/>
        <end position="117"/>
    </location>
</feature>
<dbReference type="AlphaFoldDB" id="A0ABD0YW52"/>
<reference evidence="2 3" key="1">
    <citation type="submission" date="2024-07" db="EMBL/GenBank/DDBJ databases">
        <title>Chromosome-level genome assembly of the water stick insect Ranatra chinensis (Heteroptera: Nepidae).</title>
        <authorList>
            <person name="Liu X."/>
        </authorList>
    </citation>
    <scope>NUCLEOTIDE SEQUENCE [LARGE SCALE GENOMIC DNA]</scope>
    <source>
        <strain evidence="2">Cailab_2021Rc</strain>
        <tissue evidence="2">Muscle</tissue>
    </source>
</reference>
<accession>A0ABD0YW52</accession>
<feature type="compositionally biased region" description="Acidic residues" evidence="1">
    <location>
        <begin position="11"/>
        <end position="22"/>
    </location>
</feature>
<dbReference type="EMBL" id="JBFDAA010000001">
    <property type="protein sequence ID" value="KAL1140186.1"/>
    <property type="molecule type" value="Genomic_DNA"/>
</dbReference>
<evidence type="ECO:0000313" key="2">
    <source>
        <dbReference type="EMBL" id="KAL1140186.1"/>
    </source>
</evidence>
<name>A0ABD0YW52_9HEMI</name>